<accession>A9L0C3</accession>
<gene>
    <name evidence="1" type="ordered locus">Sbal195_0674</name>
</gene>
<reference evidence="1 2" key="1">
    <citation type="submission" date="2007-11" db="EMBL/GenBank/DDBJ databases">
        <title>Complete sequence of chromosome of Shewanella baltica OS195.</title>
        <authorList>
            <consortium name="US DOE Joint Genome Institute"/>
            <person name="Copeland A."/>
            <person name="Lucas S."/>
            <person name="Lapidus A."/>
            <person name="Barry K."/>
            <person name="Glavina del Rio T."/>
            <person name="Dalin E."/>
            <person name="Tice H."/>
            <person name="Pitluck S."/>
            <person name="Chain P."/>
            <person name="Malfatti S."/>
            <person name="Shin M."/>
            <person name="Vergez L."/>
            <person name="Schmutz J."/>
            <person name="Larimer F."/>
            <person name="Land M."/>
            <person name="Hauser L."/>
            <person name="Kyrpides N."/>
            <person name="Kim E."/>
            <person name="Brettar I."/>
            <person name="Rodrigues J."/>
            <person name="Konstantinidis K."/>
            <person name="Klappenbach J."/>
            <person name="Hofle M."/>
            <person name="Tiedje J."/>
            <person name="Richardson P."/>
        </authorList>
    </citation>
    <scope>NUCLEOTIDE SEQUENCE [LARGE SCALE GENOMIC DNA]</scope>
    <source>
        <strain evidence="1 2">OS195</strain>
    </source>
</reference>
<dbReference type="Gene3D" id="1.25.10.10">
    <property type="entry name" value="Leucine-rich Repeat Variant"/>
    <property type="match status" value="1"/>
</dbReference>
<dbReference type="InterPro" id="IPR011989">
    <property type="entry name" value="ARM-like"/>
</dbReference>
<dbReference type="InterPro" id="IPR004155">
    <property type="entry name" value="PBS_lyase_HEAT"/>
</dbReference>
<proteinExistence type="predicted"/>
<evidence type="ECO:0000313" key="1">
    <source>
        <dbReference type="EMBL" id="ABX47852.1"/>
    </source>
</evidence>
<dbReference type="InterPro" id="IPR016024">
    <property type="entry name" value="ARM-type_fold"/>
</dbReference>
<dbReference type="RefSeq" id="WP_006086111.1">
    <property type="nucleotide sequence ID" value="NC_009997.1"/>
</dbReference>
<dbReference type="GO" id="GO:0016829">
    <property type="term" value="F:lyase activity"/>
    <property type="evidence" value="ECO:0007669"/>
    <property type="project" value="UniProtKB-KW"/>
</dbReference>
<dbReference type="AlphaFoldDB" id="A9L0C3"/>
<keyword evidence="1" id="KW-0456">Lyase</keyword>
<organism evidence="1 2">
    <name type="scientific">Shewanella baltica (strain OS195)</name>
    <dbReference type="NCBI Taxonomy" id="399599"/>
    <lineage>
        <taxon>Bacteria</taxon>
        <taxon>Pseudomonadati</taxon>
        <taxon>Pseudomonadota</taxon>
        <taxon>Gammaproteobacteria</taxon>
        <taxon>Alteromonadales</taxon>
        <taxon>Shewanellaceae</taxon>
        <taxon>Shewanella</taxon>
    </lineage>
</organism>
<protein>
    <submittedName>
        <fullName evidence="1">PBS lyase HEAT domain protein repeat-containing protein</fullName>
    </submittedName>
</protein>
<dbReference type="SUPFAM" id="SSF48371">
    <property type="entry name" value="ARM repeat"/>
    <property type="match status" value="1"/>
</dbReference>
<dbReference type="Proteomes" id="UP000000770">
    <property type="component" value="Chromosome"/>
</dbReference>
<dbReference type="EMBL" id="CP000891">
    <property type="protein sequence ID" value="ABX47852.1"/>
    <property type="molecule type" value="Genomic_DNA"/>
</dbReference>
<sequence length="391" mass="43257" precursor="true">MEISKAIILPLFCVFVVPVLSVWSAQDAACSTPEVCSIKVQLQKKPDYLLLRDLAEKGPMGREAGSVVAALLDHPDWAIREKAARALGFIDYPEAIPYLGKLLNDPANAVLSLIAAESLGRIGDQRAIDFLEPVAESHWFPAVRNAAKTAIFNIEHNRQYPKQHPNASFADVFFDYLMVENYSTPRPKLCSELAVPFAKNNLFIKRYQDTENSSLAAISYRVISRGSNSLEQTNPDAIERYTIVLDASNQLTLPGVRYPQEPNVALKVGGGWLAGLNLGEWGGELVFLSDLGTSSRILSEPIADIFQLGSRNIAITDRIDGFDIIYEIKRSGDNQWSATPWRRLPDSMFEAKILASGELMVNTNVGSLQISSDGQMRMASCKAYYPINEDK</sequence>
<dbReference type="KEGG" id="sbn:Sbal195_0674"/>
<dbReference type="GeneID" id="11770990"/>
<dbReference type="HOGENOM" id="CLU_705754_0_0_6"/>
<dbReference type="Pfam" id="PF13646">
    <property type="entry name" value="HEAT_2"/>
    <property type="match status" value="1"/>
</dbReference>
<evidence type="ECO:0000313" key="2">
    <source>
        <dbReference type="Proteomes" id="UP000000770"/>
    </source>
</evidence>
<dbReference type="SMART" id="SM00567">
    <property type="entry name" value="EZ_HEAT"/>
    <property type="match status" value="2"/>
</dbReference>
<name>A9L0C3_SHEB9</name>